<proteinExistence type="predicted"/>
<dbReference type="Proteomes" id="UP000332933">
    <property type="component" value="Unassembled WGS sequence"/>
</dbReference>
<protein>
    <submittedName>
        <fullName evidence="2">Aste57867_22327 protein</fullName>
    </submittedName>
</protein>
<reference evidence="2 3" key="1">
    <citation type="submission" date="2019-03" db="EMBL/GenBank/DDBJ databases">
        <authorList>
            <person name="Gaulin E."/>
            <person name="Dumas B."/>
        </authorList>
    </citation>
    <scope>NUCLEOTIDE SEQUENCE [LARGE SCALE GENOMIC DNA]</scope>
    <source>
        <strain evidence="2">CBS 568.67</strain>
    </source>
</reference>
<evidence type="ECO:0000313" key="1">
    <source>
        <dbReference type="EMBL" id="KAF0685805.1"/>
    </source>
</evidence>
<dbReference type="OrthoDB" id="60666at2759"/>
<organism evidence="2 3">
    <name type="scientific">Aphanomyces stellatus</name>
    <dbReference type="NCBI Taxonomy" id="120398"/>
    <lineage>
        <taxon>Eukaryota</taxon>
        <taxon>Sar</taxon>
        <taxon>Stramenopiles</taxon>
        <taxon>Oomycota</taxon>
        <taxon>Saprolegniomycetes</taxon>
        <taxon>Saprolegniales</taxon>
        <taxon>Verrucalvaceae</taxon>
        <taxon>Aphanomyces</taxon>
    </lineage>
</organism>
<dbReference type="EMBL" id="CAADRA010007073">
    <property type="protein sequence ID" value="VFT98990.1"/>
    <property type="molecule type" value="Genomic_DNA"/>
</dbReference>
<evidence type="ECO:0000313" key="2">
    <source>
        <dbReference type="EMBL" id="VFT98990.1"/>
    </source>
</evidence>
<keyword evidence="3" id="KW-1185">Reference proteome</keyword>
<reference evidence="1" key="2">
    <citation type="submission" date="2019-06" db="EMBL/GenBank/DDBJ databases">
        <title>Genomics analysis of Aphanomyces spp. identifies a new class of oomycete effector associated with host adaptation.</title>
        <authorList>
            <person name="Gaulin E."/>
        </authorList>
    </citation>
    <scope>NUCLEOTIDE SEQUENCE</scope>
    <source>
        <strain evidence="1">CBS 578.67</strain>
    </source>
</reference>
<accession>A0A485LJT5</accession>
<sequence>MLEVIDKVLLRRRYNREKQRAHRRKLADACTADAHEIHQLRATVAALELQLPLAATDQVDSDGALSWRLVVDVFRATSSRSLATQRVLLQDAHLQGTLAARMHRFVTLNLHSASILRRSQSKAWQPATLLAEPQARKLGKEWLTQRMYHHTDAALRCFPMDVTSTHEYGFFSTREVDGSLSTIEDVQATWPCSMDTVRVFLRDHLHLVIFRDPTGVRQYLFTTEEVSNTKLYRKLTAKGSWINYLQGYFVEANRVVVVVRQIEADADTPSFNQQAHFMAWVEARALSPTQVVTRWVTRQSLHFRPNEDGYFSAGEQAELWGVDLAGVPEADKMEALRRDIVREGNAVLPHWRQNILGILSSLRQAP</sequence>
<name>A0A485LJT5_9STRA</name>
<gene>
    <name evidence="2" type="primary">Aste57867_22327</name>
    <name evidence="1" type="ORF">As57867_022257</name>
    <name evidence="2" type="ORF">ASTE57867_22327</name>
</gene>
<evidence type="ECO:0000313" key="3">
    <source>
        <dbReference type="Proteomes" id="UP000332933"/>
    </source>
</evidence>
<dbReference type="EMBL" id="VJMH01007047">
    <property type="protein sequence ID" value="KAF0685805.1"/>
    <property type="molecule type" value="Genomic_DNA"/>
</dbReference>
<dbReference type="AlphaFoldDB" id="A0A485LJT5"/>